<keyword evidence="2" id="KW-0804">Transcription</keyword>
<dbReference type="InterPro" id="IPR003690">
    <property type="entry name" value="MTERF"/>
</dbReference>
<evidence type="ECO:0000256" key="1">
    <source>
        <dbReference type="ARBA" id="ARBA00007692"/>
    </source>
</evidence>
<dbReference type="STRING" id="106549.A0A540MGB3"/>
<organism evidence="4 5">
    <name type="scientific">Malus baccata</name>
    <name type="common">Siberian crab apple</name>
    <name type="synonym">Pyrus baccata</name>
    <dbReference type="NCBI Taxonomy" id="106549"/>
    <lineage>
        <taxon>Eukaryota</taxon>
        <taxon>Viridiplantae</taxon>
        <taxon>Streptophyta</taxon>
        <taxon>Embryophyta</taxon>
        <taxon>Tracheophyta</taxon>
        <taxon>Spermatophyta</taxon>
        <taxon>Magnoliopsida</taxon>
        <taxon>eudicotyledons</taxon>
        <taxon>Gunneridae</taxon>
        <taxon>Pentapetalae</taxon>
        <taxon>rosids</taxon>
        <taxon>fabids</taxon>
        <taxon>Rosales</taxon>
        <taxon>Rosaceae</taxon>
        <taxon>Amygdaloideae</taxon>
        <taxon>Maleae</taxon>
        <taxon>Malus</taxon>
    </lineage>
</organism>
<proteinExistence type="inferred from homology"/>
<dbReference type="PANTHER" id="PTHR13068:SF113">
    <property type="entry name" value="TRANSCRIPTION TERMINATION FACTOR MTEF18, MITOCHONDRIAL"/>
    <property type="match status" value="1"/>
</dbReference>
<keyword evidence="3" id="KW-0809">Transit peptide</keyword>
<dbReference type="GO" id="GO:0003676">
    <property type="term" value="F:nucleic acid binding"/>
    <property type="evidence" value="ECO:0007669"/>
    <property type="project" value="InterPro"/>
</dbReference>
<name>A0A540MGB3_MALBA</name>
<dbReference type="GO" id="GO:0006353">
    <property type="term" value="P:DNA-templated transcription termination"/>
    <property type="evidence" value="ECO:0007669"/>
    <property type="project" value="UniProtKB-KW"/>
</dbReference>
<dbReference type="PANTHER" id="PTHR13068">
    <property type="entry name" value="CGI-12 PROTEIN-RELATED"/>
    <property type="match status" value="1"/>
</dbReference>
<comment type="caution">
    <text evidence="4">The sequence shown here is derived from an EMBL/GenBank/DDBJ whole genome shotgun (WGS) entry which is preliminary data.</text>
</comment>
<dbReference type="SMART" id="SM00733">
    <property type="entry name" value="Mterf"/>
    <property type="match status" value="4"/>
</dbReference>
<evidence type="ECO:0000313" key="4">
    <source>
        <dbReference type="EMBL" id="TQD97797.1"/>
    </source>
</evidence>
<dbReference type="EMBL" id="VIEB01000263">
    <property type="protein sequence ID" value="TQD97797.1"/>
    <property type="molecule type" value="Genomic_DNA"/>
</dbReference>
<dbReference type="AlphaFoldDB" id="A0A540MGB3"/>
<dbReference type="InterPro" id="IPR038538">
    <property type="entry name" value="MTERF_sf"/>
</dbReference>
<evidence type="ECO:0000256" key="2">
    <source>
        <dbReference type="ARBA" id="ARBA00022472"/>
    </source>
</evidence>
<evidence type="ECO:0000313" key="5">
    <source>
        <dbReference type="Proteomes" id="UP000315295"/>
    </source>
</evidence>
<protein>
    <submittedName>
        <fullName evidence="4">Uncharacterized protein</fullName>
    </submittedName>
</protein>
<dbReference type="Proteomes" id="UP000315295">
    <property type="component" value="Unassembled WGS sequence"/>
</dbReference>
<comment type="similarity">
    <text evidence="1">Belongs to the mTERF family.</text>
</comment>
<dbReference type="Gene3D" id="1.25.70.10">
    <property type="entry name" value="Transcription termination factor 3, mitochondrial"/>
    <property type="match status" value="3"/>
</dbReference>
<gene>
    <name evidence="4" type="ORF">C1H46_016577</name>
</gene>
<dbReference type="Pfam" id="PF02536">
    <property type="entry name" value="mTERF"/>
    <property type="match status" value="2"/>
</dbReference>
<keyword evidence="5" id="KW-1185">Reference proteome</keyword>
<accession>A0A540MGB3</accession>
<evidence type="ECO:0000256" key="3">
    <source>
        <dbReference type="ARBA" id="ARBA00022946"/>
    </source>
</evidence>
<reference evidence="4 5" key="1">
    <citation type="journal article" date="2019" name="G3 (Bethesda)">
        <title>Sequencing of a Wild Apple (Malus baccata) Genome Unravels the Differences Between Cultivated and Wild Apple Species Regarding Disease Resistance and Cold Tolerance.</title>
        <authorList>
            <person name="Chen X."/>
        </authorList>
    </citation>
    <scope>NUCLEOTIDE SEQUENCE [LARGE SCALE GENOMIC DNA]</scope>
    <source>
        <strain evidence="5">cv. Shandingzi</strain>
        <tissue evidence="4">Leaves</tissue>
    </source>
</reference>
<keyword evidence="2" id="KW-0806">Transcription termination</keyword>
<sequence>MSLPRCIYTLRLSHHFSTATKTASAVRLPKLSNVPTRYKSETIKQAQQALTDYLHATRSLSFPSAEHISKNCLFSLTNLIKKIEFSVPKFSNRFKRLLRYHPINEFEFFFESIGIDYNQVCDFLPPNKYFFSEDGTLLNVATELSRFGFPWNMLGKLYEEEISIFSESSEVLKTRLSRLKECGFSNHSVVGMCLAFPYLLAVEGEPGGDAALFDDFKRVLVEFDMEYCVEGNVDAWYDVCKKVRVFCDLGCGKGKIGELMGRKKDVFLTCPAEVLCQKSRYFCRFGVRKEDVGLFLLQSPEVLKFDLETPNISALGLLEIFGLNVKEIEAVIEKYPHVMGKNKMANLPHVIRALDLHEWFFTTIKNEPQLLENYVISDFDEDIAKEFGEGLERIQSTTTPIHTMRKLDFMHSIGFGENTLTLKVLAHLHGRSGELQKRFDSLFSMGIGFSRLCLMISTTPKILNQNPESLEAKVNFLCEEMKSSLEYLNIFPAFLCFDLENRIKPRYRFYVWLKEKGLHSESYSIATMIATSEKQFVARAFGIHPAAPKHWFERFSYRRSLKNCSGTSIP</sequence>
<keyword evidence="2" id="KW-0805">Transcription regulation</keyword>
<dbReference type="FunFam" id="1.25.70.10:FF:000017">
    <property type="entry name" value="Transcription termination factor MTEF18, mitochondrial"/>
    <property type="match status" value="1"/>
</dbReference>